<evidence type="ECO:0000313" key="1">
    <source>
        <dbReference type="EMBL" id="KKN43728.1"/>
    </source>
</evidence>
<accession>A0A0F9TQQ7</accession>
<sequence length="48" mass="5507">MASGIYVSFDPLIHKNCGFRVLRSDKKYQCIDCGWVSIRTVEIEKKGD</sequence>
<dbReference type="AlphaFoldDB" id="A0A0F9TQQ7"/>
<gene>
    <name evidence="1" type="ORF">LCGC14_0700100</name>
</gene>
<reference evidence="1" key="1">
    <citation type="journal article" date="2015" name="Nature">
        <title>Complex archaea that bridge the gap between prokaryotes and eukaryotes.</title>
        <authorList>
            <person name="Spang A."/>
            <person name="Saw J.H."/>
            <person name="Jorgensen S.L."/>
            <person name="Zaremba-Niedzwiedzka K."/>
            <person name="Martijn J."/>
            <person name="Lind A.E."/>
            <person name="van Eijk R."/>
            <person name="Schleper C."/>
            <person name="Guy L."/>
            <person name="Ettema T.J."/>
        </authorList>
    </citation>
    <scope>NUCLEOTIDE SEQUENCE</scope>
</reference>
<protein>
    <submittedName>
        <fullName evidence="1">Uncharacterized protein</fullName>
    </submittedName>
</protein>
<proteinExistence type="predicted"/>
<name>A0A0F9TQQ7_9ZZZZ</name>
<organism evidence="1">
    <name type="scientific">marine sediment metagenome</name>
    <dbReference type="NCBI Taxonomy" id="412755"/>
    <lineage>
        <taxon>unclassified sequences</taxon>
        <taxon>metagenomes</taxon>
        <taxon>ecological metagenomes</taxon>
    </lineage>
</organism>
<comment type="caution">
    <text evidence="1">The sequence shown here is derived from an EMBL/GenBank/DDBJ whole genome shotgun (WGS) entry which is preliminary data.</text>
</comment>
<dbReference type="EMBL" id="LAZR01001492">
    <property type="protein sequence ID" value="KKN43728.1"/>
    <property type="molecule type" value="Genomic_DNA"/>
</dbReference>